<protein>
    <submittedName>
        <fullName evidence="2">Uncharacterized protein</fullName>
    </submittedName>
</protein>
<evidence type="ECO:0000256" key="1">
    <source>
        <dbReference type="SAM" id="MobiDB-lite"/>
    </source>
</evidence>
<dbReference type="PANTHER" id="PTHR13265">
    <property type="entry name" value="THO COMPLEX SUBUNIT 1"/>
    <property type="match status" value="1"/>
</dbReference>
<name>A0A8H5BH61_9AGAR</name>
<evidence type="ECO:0000313" key="3">
    <source>
        <dbReference type="Proteomes" id="UP000541558"/>
    </source>
</evidence>
<feature type="region of interest" description="Disordered" evidence="1">
    <location>
        <begin position="691"/>
        <end position="721"/>
    </location>
</feature>
<proteinExistence type="predicted"/>
<dbReference type="GO" id="GO:0006406">
    <property type="term" value="P:mRNA export from nucleus"/>
    <property type="evidence" value="ECO:0007669"/>
    <property type="project" value="TreeGrafter"/>
</dbReference>
<accession>A0A8H5BH61</accession>
<feature type="region of interest" description="Disordered" evidence="1">
    <location>
        <begin position="545"/>
        <end position="640"/>
    </location>
</feature>
<dbReference type="OrthoDB" id="9402762at2759"/>
<dbReference type="Pfam" id="PF11957">
    <property type="entry name" value="efThoc1"/>
    <property type="match status" value="1"/>
</dbReference>
<organism evidence="2 3">
    <name type="scientific">Ephemerocybe angulata</name>
    <dbReference type="NCBI Taxonomy" id="980116"/>
    <lineage>
        <taxon>Eukaryota</taxon>
        <taxon>Fungi</taxon>
        <taxon>Dikarya</taxon>
        <taxon>Basidiomycota</taxon>
        <taxon>Agaricomycotina</taxon>
        <taxon>Agaricomycetes</taxon>
        <taxon>Agaricomycetidae</taxon>
        <taxon>Agaricales</taxon>
        <taxon>Agaricineae</taxon>
        <taxon>Psathyrellaceae</taxon>
        <taxon>Ephemerocybe</taxon>
    </lineage>
</organism>
<gene>
    <name evidence="2" type="ORF">D9611_005535</name>
</gene>
<feature type="compositionally biased region" description="Basic and acidic residues" evidence="1">
    <location>
        <begin position="691"/>
        <end position="701"/>
    </location>
</feature>
<feature type="region of interest" description="Disordered" evidence="1">
    <location>
        <begin position="193"/>
        <end position="233"/>
    </location>
</feature>
<dbReference type="Proteomes" id="UP000541558">
    <property type="component" value="Unassembled WGS sequence"/>
</dbReference>
<comment type="caution">
    <text evidence="2">The sequence shown here is derived from an EMBL/GenBank/DDBJ whole genome shotgun (WGS) entry which is preliminary data.</text>
</comment>
<keyword evidence="3" id="KW-1185">Reference proteome</keyword>
<dbReference type="GO" id="GO:0000445">
    <property type="term" value="C:THO complex part of transcription export complex"/>
    <property type="evidence" value="ECO:0007669"/>
    <property type="project" value="TreeGrafter"/>
</dbReference>
<reference evidence="2 3" key="1">
    <citation type="journal article" date="2020" name="ISME J.">
        <title>Uncovering the hidden diversity of litter-decomposition mechanisms in mushroom-forming fungi.</title>
        <authorList>
            <person name="Floudas D."/>
            <person name="Bentzer J."/>
            <person name="Ahren D."/>
            <person name="Johansson T."/>
            <person name="Persson P."/>
            <person name="Tunlid A."/>
        </authorList>
    </citation>
    <scope>NUCLEOTIDE SEQUENCE [LARGE SCALE GENOMIC DNA]</scope>
    <source>
        <strain evidence="2 3">CBS 175.51</strain>
    </source>
</reference>
<feature type="compositionally biased region" description="Low complexity" evidence="1">
    <location>
        <begin position="567"/>
        <end position="591"/>
    </location>
</feature>
<dbReference type="EMBL" id="JAACJK010000166">
    <property type="protein sequence ID" value="KAF5323330.1"/>
    <property type="molecule type" value="Genomic_DNA"/>
</dbReference>
<dbReference type="AlphaFoldDB" id="A0A8H5BH61"/>
<dbReference type="InterPro" id="IPR021861">
    <property type="entry name" value="THO_THOC1"/>
</dbReference>
<sequence length="721" mass="80521">MNTLRPYIKKLIESLPTPPAGQDPLKELVVKTLEEAKPHASSENWKAQWEVLLRDEMLKVLMKEGKALREDSEAYYEELRDRLDIVLLFAEHDACDQTFPFHILQDVLESQTIETCSQVFSWIEDRASRLTRDQAKPGLTMLRSLNDLIRRLSKTGSTTILTGRILTFMSLAFPLGERSGVNLRGEYGPQWEGVTYSSGNKEGSSPEEKGEEDVDMKGADSNGSEEDKDTMDVDTKPVVHEKTEAEKKEEFYNTFWSLQLYFSNPRTFVTPGSLEEFKQSVGKVIPVIKEATAKERAMMGSRNNTGTAASLKRKLEPDIEEANINDYFFSKFLTSPELLDLEIADTHFRRQFLMQMLILLQHLLSWTPEAKAEWQMPRNKSLHMDFTLEPADEQWVHESIQKVTEELKQTTPNGRQFAETVSTILEREKNWVKWKAAMCEPAFDKQPWSEEVDGKIEGDMWKATSAKRLKMQEPAEPWKWALGTKSLTEVWAFGYRNPDDLEAKGKQFDPPEPKAALEQIKKIDGWIAKQRGKLETQAAKMAQARARALAASQPLEKTEARSETVEPAPSTAAAPSPKPLSASGSASAPLHPSLPPKPGSPVKAQEPIKASASGAPLIVEAPSATPAPPAVAEEKPPLTDQDILAWEQSQQREAWLGLRAARDKHLQHFGRIGNGDLEALVNAIAEAEEKGALKEEAKEEAAAGSDEPAGVESNPDVKMDG</sequence>
<evidence type="ECO:0000313" key="2">
    <source>
        <dbReference type="EMBL" id="KAF5323330.1"/>
    </source>
</evidence>
<dbReference type="PANTHER" id="PTHR13265:SF0">
    <property type="entry name" value="HPR1"/>
    <property type="match status" value="1"/>
</dbReference>